<keyword evidence="9" id="KW-1133">Transmembrane helix</keyword>
<dbReference type="SUPFAM" id="SSF55874">
    <property type="entry name" value="ATPase domain of HSP90 chaperone/DNA topoisomerase II/histidine kinase"/>
    <property type="match status" value="1"/>
</dbReference>
<gene>
    <name evidence="13" type="ORF">DSCW_65420</name>
</gene>
<evidence type="ECO:0000256" key="3">
    <source>
        <dbReference type="ARBA" id="ARBA00022553"/>
    </source>
</evidence>
<dbReference type="Pfam" id="PF16927">
    <property type="entry name" value="HisKA_7TM"/>
    <property type="match status" value="1"/>
</dbReference>
<dbReference type="GO" id="GO:0005524">
    <property type="term" value="F:ATP binding"/>
    <property type="evidence" value="ECO:0007669"/>
    <property type="project" value="UniProtKB-KW"/>
</dbReference>
<evidence type="ECO:0000256" key="5">
    <source>
        <dbReference type="ARBA" id="ARBA00022741"/>
    </source>
</evidence>
<feature type="transmembrane region" description="Helical" evidence="9">
    <location>
        <begin position="147"/>
        <end position="174"/>
    </location>
</feature>
<dbReference type="SMART" id="SM00388">
    <property type="entry name" value="HisKA"/>
    <property type="match status" value="1"/>
</dbReference>
<evidence type="ECO:0000259" key="11">
    <source>
        <dbReference type="PROSITE" id="PS50112"/>
    </source>
</evidence>
<dbReference type="SMART" id="SM00086">
    <property type="entry name" value="PAC"/>
    <property type="match status" value="2"/>
</dbReference>
<dbReference type="OrthoDB" id="5439205at2"/>
<dbReference type="PROSITE" id="PS50109">
    <property type="entry name" value="HIS_KIN"/>
    <property type="match status" value="1"/>
</dbReference>
<dbReference type="Pfam" id="PF02518">
    <property type="entry name" value="HATPase_c"/>
    <property type="match status" value="1"/>
</dbReference>
<dbReference type="SUPFAM" id="SSF55785">
    <property type="entry name" value="PYP-like sensor domain (PAS domain)"/>
    <property type="match status" value="2"/>
</dbReference>
<evidence type="ECO:0000256" key="2">
    <source>
        <dbReference type="ARBA" id="ARBA00012438"/>
    </source>
</evidence>
<dbReference type="AlphaFoldDB" id="A0A5K7ZE95"/>
<dbReference type="PANTHER" id="PTHR43065:SF42">
    <property type="entry name" value="TWO-COMPONENT SENSOR PPRA"/>
    <property type="match status" value="1"/>
</dbReference>
<dbReference type="InterPro" id="IPR013767">
    <property type="entry name" value="PAS_fold"/>
</dbReference>
<dbReference type="NCBIfam" id="TIGR00229">
    <property type="entry name" value="sensory_box"/>
    <property type="match status" value="1"/>
</dbReference>
<feature type="domain" description="PAC" evidence="12">
    <location>
        <begin position="433"/>
        <end position="483"/>
    </location>
</feature>
<keyword evidence="14" id="KW-1185">Reference proteome</keyword>
<dbReference type="Pfam" id="PF00512">
    <property type="entry name" value="HisKA"/>
    <property type="match status" value="1"/>
</dbReference>
<evidence type="ECO:0000256" key="9">
    <source>
        <dbReference type="SAM" id="Phobius"/>
    </source>
</evidence>
<keyword evidence="5" id="KW-0547">Nucleotide-binding</keyword>
<feature type="transmembrane region" description="Helical" evidence="9">
    <location>
        <begin position="74"/>
        <end position="93"/>
    </location>
</feature>
<dbReference type="EMBL" id="AP021875">
    <property type="protein sequence ID" value="BBO79125.1"/>
    <property type="molecule type" value="Genomic_DNA"/>
</dbReference>
<feature type="transmembrane region" description="Helical" evidence="9">
    <location>
        <begin position="35"/>
        <end position="54"/>
    </location>
</feature>
<dbReference type="GO" id="GO:0000155">
    <property type="term" value="F:phosphorelay sensor kinase activity"/>
    <property type="evidence" value="ECO:0007669"/>
    <property type="project" value="InterPro"/>
</dbReference>
<keyword evidence="9" id="KW-0472">Membrane</keyword>
<dbReference type="PANTHER" id="PTHR43065">
    <property type="entry name" value="SENSOR HISTIDINE KINASE"/>
    <property type="match status" value="1"/>
</dbReference>
<dbReference type="PROSITE" id="PS50113">
    <property type="entry name" value="PAC"/>
    <property type="match status" value="1"/>
</dbReference>
<comment type="catalytic activity">
    <reaction evidence="1">
        <text>ATP + protein L-histidine = ADP + protein N-phospho-L-histidine.</text>
        <dbReference type="EC" id="2.7.13.3"/>
    </reaction>
</comment>
<dbReference type="RefSeq" id="WP_155307688.1">
    <property type="nucleotide sequence ID" value="NZ_AP021875.1"/>
</dbReference>
<dbReference type="InterPro" id="IPR013656">
    <property type="entry name" value="PAS_4"/>
</dbReference>
<feature type="domain" description="PAS" evidence="11">
    <location>
        <begin position="355"/>
        <end position="410"/>
    </location>
</feature>
<evidence type="ECO:0000313" key="13">
    <source>
        <dbReference type="EMBL" id="BBO79125.1"/>
    </source>
</evidence>
<dbReference type="GO" id="GO:0006355">
    <property type="term" value="P:regulation of DNA-templated transcription"/>
    <property type="evidence" value="ECO:0007669"/>
    <property type="project" value="InterPro"/>
</dbReference>
<dbReference type="InterPro" id="IPR004358">
    <property type="entry name" value="Sig_transdc_His_kin-like_C"/>
</dbReference>
<dbReference type="InterPro" id="IPR003661">
    <property type="entry name" value="HisK_dim/P_dom"/>
</dbReference>
<dbReference type="Gene3D" id="3.30.450.20">
    <property type="entry name" value="PAS domain"/>
    <property type="match status" value="2"/>
</dbReference>
<feature type="domain" description="Histidine kinase" evidence="10">
    <location>
        <begin position="496"/>
        <end position="742"/>
    </location>
</feature>
<dbReference type="InterPro" id="IPR031621">
    <property type="entry name" value="HisKA_7TM"/>
</dbReference>
<dbReference type="PROSITE" id="PS50112">
    <property type="entry name" value="PAS"/>
    <property type="match status" value="1"/>
</dbReference>
<organism evidence="13 14">
    <name type="scientific">Desulfosarcina widdelii</name>
    <dbReference type="NCBI Taxonomy" id="947919"/>
    <lineage>
        <taxon>Bacteria</taxon>
        <taxon>Pseudomonadati</taxon>
        <taxon>Thermodesulfobacteriota</taxon>
        <taxon>Desulfobacteria</taxon>
        <taxon>Desulfobacterales</taxon>
        <taxon>Desulfosarcinaceae</taxon>
        <taxon>Desulfosarcina</taxon>
    </lineage>
</organism>
<dbReference type="Pfam" id="PF00989">
    <property type="entry name" value="PAS"/>
    <property type="match status" value="1"/>
</dbReference>
<accession>A0A5K7ZE95</accession>
<proteinExistence type="predicted"/>
<dbReference type="InterPro" id="IPR000014">
    <property type="entry name" value="PAS"/>
</dbReference>
<name>A0A5K7ZE95_9BACT</name>
<reference evidence="13 14" key="1">
    <citation type="submission" date="2019-11" db="EMBL/GenBank/DDBJ databases">
        <title>Comparative genomics of hydrocarbon-degrading Desulfosarcina strains.</title>
        <authorList>
            <person name="Watanabe M."/>
            <person name="Kojima H."/>
            <person name="Fukui M."/>
        </authorList>
    </citation>
    <scope>NUCLEOTIDE SEQUENCE [LARGE SCALE GENOMIC DNA]</scope>
    <source>
        <strain evidence="13 14">PP31</strain>
    </source>
</reference>
<keyword evidence="8" id="KW-0902">Two-component regulatory system</keyword>
<dbReference type="EC" id="2.7.13.3" evidence="2"/>
<dbReference type="InterPro" id="IPR005467">
    <property type="entry name" value="His_kinase_dom"/>
</dbReference>
<dbReference type="InterPro" id="IPR035965">
    <property type="entry name" value="PAS-like_dom_sf"/>
</dbReference>
<dbReference type="InterPro" id="IPR036097">
    <property type="entry name" value="HisK_dim/P_sf"/>
</dbReference>
<evidence type="ECO:0000259" key="10">
    <source>
        <dbReference type="PROSITE" id="PS50109"/>
    </source>
</evidence>
<protein>
    <recommendedName>
        <fullName evidence="2">histidine kinase</fullName>
        <ecNumber evidence="2">2.7.13.3</ecNumber>
    </recommendedName>
</protein>
<feature type="transmembrane region" description="Helical" evidence="9">
    <location>
        <begin position="105"/>
        <end position="127"/>
    </location>
</feature>
<evidence type="ECO:0000256" key="6">
    <source>
        <dbReference type="ARBA" id="ARBA00022777"/>
    </source>
</evidence>
<keyword evidence="6" id="KW-0418">Kinase</keyword>
<evidence type="ECO:0000313" key="14">
    <source>
        <dbReference type="Proteomes" id="UP000427769"/>
    </source>
</evidence>
<dbReference type="SMART" id="SM00091">
    <property type="entry name" value="PAS"/>
    <property type="match status" value="2"/>
</dbReference>
<keyword evidence="9" id="KW-0812">Transmembrane</keyword>
<dbReference type="PRINTS" id="PR00344">
    <property type="entry name" value="BCTRLSENSOR"/>
</dbReference>
<dbReference type="Gene3D" id="3.30.565.10">
    <property type="entry name" value="Histidine kinase-like ATPase, C-terminal domain"/>
    <property type="match status" value="1"/>
</dbReference>
<dbReference type="Gene3D" id="1.10.287.130">
    <property type="match status" value="1"/>
</dbReference>
<evidence type="ECO:0000256" key="7">
    <source>
        <dbReference type="ARBA" id="ARBA00022840"/>
    </source>
</evidence>
<dbReference type="InterPro" id="IPR001610">
    <property type="entry name" value="PAC"/>
</dbReference>
<dbReference type="CDD" id="cd00130">
    <property type="entry name" value="PAS"/>
    <property type="match status" value="2"/>
</dbReference>
<dbReference type="InterPro" id="IPR003594">
    <property type="entry name" value="HATPase_dom"/>
</dbReference>
<dbReference type="SUPFAM" id="SSF47384">
    <property type="entry name" value="Homodimeric domain of signal transducing histidine kinase"/>
    <property type="match status" value="1"/>
</dbReference>
<dbReference type="Pfam" id="PF08448">
    <property type="entry name" value="PAS_4"/>
    <property type="match status" value="1"/>
</dbReference>
<keyword evidence="3" id="KW-0597">Phosphoprotein</keyword>
<dbReference type="InterPro" id="IPR000700">
    <property type="entry name" value="PAS-assoc_C"/>
</dbReference>
<evidence type="ECO:0000256" key="8">
    <source>
        <dbReference type="ARBA" id="ARBA00023012"/>
    </source>
</evidence>
<dbReference type="SMART" id="SM00387">
    <property type="entry name" value="HATPase_c"/>
    <property type="match status" value="1"/>
</dbReference>
<feature type="transmembrane region" description="Helical" evidence="9">
    <location>
        <begin position="6"/>
        <end position="28"/>
    </location>
</feature>
<evidence type="ECO:0000256" key="4">
    <source>
        <dbReference type="ARBA" id="ARBA00022679"/>
    </source>
</evidence>
<keyword evidence="7" id="KW-0067">ATP-binding</keyword>
<sequence length="753" mass="84005">MPAIDLHSLYILQDFAAAAISAALAIYLVPRWSALSARALLLLMASVAFWSFSYGLEFKSTGLEAKLFWVRVEYLGAAWVGVLYFQFTMALIGKGAWLKGARGGTILILPALTILAVFTNPYHQLMWSQVWIDHSGPVTALVYQRGIGFWIFVAYSYGLVLAGTVSVFHSYLFARQTKSRHFWVILIGVMAPWVSNIVYLAGFEPLRHIDLTPVAFTVSGLAFFWGTVRHQMLELIPIARDIVIESMQDAVIVLDMRNRIIDLNTAARRLLPDGATAPIGQYLPVFFPELYVRVEQSRDNDLKDVSLTLPKETTTGFWQLRQSALYSSGKKPSGWLIVLQDITEQKHNEAALRESEEKFRSISASALDAIIMIDPDGRISFWNRAAEKIFGYRAEEVMGNDLHGTLAPESTLSDYREAFAVFQQSGEGALMGKTIEIDCRHKNGSIFPAELSLSPLLLDGQWHAVGILRDIAERKKTQEYLMQSEKMISLGGLAAGMAHEINNPLAGILASIQVMRMRMLSDSPDNKQAAKASGIRLEGLWDYMRRRKIVDKIEAVDQSCQRAAVIVRNMLNFARKSDTVLSEHDLASLLDQTIDLAKNDFQLSGQRDFQKIQIERSYLDGMAPVSCDAGQIQQVVFNILKNGAQAMWEQGAVSLKPKFRLTLDHNDEWARIIIADNGPGMPETVRKRIFEPFYTTKPTGSGTGLGLSIAYFIITENHAGRLSVDSSPGRGTVFTIRLPLTIKSPSRKADEDE</sequence>
<feature type="transmembrane region" description="Helical" evidence="9">
    <location>
        <begin position="181"/>
        <end position="202"/>
    </location>
</feature>
<dbReference type="Proteomes" id="UP000427769">
    <property type="component" value="Chromosome"/>
</dbReference>
<evidence type="ECO:0000256" key="1">
    <source>
        <dbReference type="ARBA" id="ARBA00000085"/>
    </source>
</evidence>
<dbReference type="CDD" id="cd00082">
    <property type="entry name" value="HisKA"/>
    <property type="match status" value="1"/>
</dbReference>
<keyword evidence="4" id="KW-0808">Transferase</keyword>
<evidence type="ECO:0000259" key="12">
    <source>
        <dbReference type="PROSITE" id="PS50113"/>
    </source>
</evidence>
<dbReference type="InterPro" id="IPR036890">
    <property type="entry name" value="HATPase_C_sf"/>
</dbReference>
<dbReference type="KEGG" id="dwd:DSCW_65420"/>